<feature type="region of interest" description="Disordered" evidence="1">
    <location>
        <begin position="45"/>
        <end position="65"/>
    </location>
</feature>
<gene>
    <name evidence="2" type="ORF">Pa4123_46870</name>
</gene>
<evidence type="ECO:0008006" key="4">
    <source>
        <dbReference type="Google" id="ProtNLM"/>
    </source>
</evidence>
<evidence type="ECO:0000256" key="1">
    <source>
        <dbReference type="SAM" id="MobiDB-lite"/>
    </source>
</evidence>
<dbReference type="Proteomes" id="UP001144280">
    <property type="component" value="Unassembled WGS sequence"/>
</dbReference>
<proteinExistence type="predicted"/>
<dbReference type="Pfam" id="PF12079">
    <property type="entry name" value="DUF3558"/>
    <property type="match status" value="1"/>
</dbReference>
<dbReference type="InterPro" id="IPR024520">
    <property type="entry name" value="DUF3558"/>
</dbReference>
<feature type="region of interest" description="Disordered" evidence="1">
    <location>
        <begin position="86"/>
        <end position="108"/>
    </location>
</feature>
<name>A0ABQ5R0M9_9ACTN</name>
<protein>
    <recommendedName>
        <fullName evidence="4">DUF3558 domain-containing protein</fullName>
    </recommendedName>
</protein>
<dbReference type="EMBL" id="BSDI01000023">
    <property type="protein sequence ID" value="GLH99411.1"/>
    <property type="molecule type" value="Genomic_DNA"/>
</dbReference>
<evidence type="ECO:0000313" key="2">
    <source>
        <dbReference type="EMBL" id="GLH99411.1"/>
    </source>
</evidence>
<organism evidence="2 3">
    <name type="scientific">Phytohabitans aurantiacus</name>
    <dbReference type="NCBI Taxonomy" id="3016789"/>
    <lineage>
        <taxon>Bacteria</taxon>
        <taxon>Bacillati</taxon>
        <taxon>Actinomycetota</taxon>
        <taxon>Actinomycetes</taxon>
        <taxon>Micromonosporales</taxon>
        <taxon>Micromonosporaceae</taxon>
    </lineage>
</organism>
<comment type="caution">
    <text evidence="2">The sequence shown here is derived from an EMBL/GenBank/DDBJ whole genome shotgun (WGS) entry which is preliminary data.</text>
</comment>
<reference evidence="2" key="1">
    <citation type="submission" date="2022-12" db="EMBL/GenBank/DDBJ databases">
        <title>New Phytohabitans aurantiacus sp. RD004123 nov., an actinomycete isolated from soil.</title>
        <authorList>
            <person name="Triningsih D.W."/>
            <person name="Harunari E."/>
            <person name="Igarashi Y."/>
        </authorList>
    </citation>
    <scope>NUCLEOTIDE SEQUENCE</scope>
    <source>
        <strain evidence="2">RD004123</strain>
    </source>
</reference>
<accession>A0ABQ5R0M9</accession>
<sequence length="192" mass="19846">MAIEKPASIERGGMYMTGGQVRRRRRRWLAPVAALAMISAAACGSTPADQPAATASTAPRSDGAADQAKRVDACALLTAEEVTGVIGAKGGTDPEARDNGSGGGSCEWENPDTYHSITISIGSPGTAASGELPEDPFVNEPGPDGIRFGSGGMARFTAQDRACDIQVVTKGTGDTDRSTAIRLIGLVRDRIR</sequence>
<evidence type="ECO:0000313" key="3">
    <source>
        <dbReference type="Proteomes" id="UP001144280"/>
    </source>
</evidence>
<keyword evidence="3" id="KW-1185">Reference proteome</keyword>